<dbReference type="InterPro" id="IPR000073">
    <property type="entry name" value="AB_hydrolase_1"/>
</dbReference>
<dbReference type="PANTHER" id="PTHR43798:SF33">
    <property type="entry name" value="HYDROLASE, PUTATIVE (AFU_ORTHOLOGUE AFUA_2G14860)-RELATED"/>
    <property type="match status" value="1"/>
</dbReference>
<dbReference type="Pfam" id="PF00561">
    <property type="entry name" value="Abhydrolase_1"/>
    <property type="match status" value="1"/>
</dbReference>
<dbReference type="Proteomes" id="UP001385809">
    <property type="component" value="Unassembled WGS sequence"/>
</dbReference>
<keyword evidence="3" id="KW-1185">Reference proteome</keyword>
<proteinExistence type="predicted"/>
<dbReference type="RefSeq" id="WP_337697817.1">
    <property type="nucleotide sequence ID" value="NZ_JBBEGN010000020.1"/>
</dbReference>
<dbReference type="InterPro" id="IPR029058">
    <property type="entry name" value="AB_hydrolase_fold"/>
</dbReference>
<gene>
    <name evidence="2" type="ORF">WCD74_26055</name>
</gene>
<dbReference type="PANTHER" id="PTHR43798">
    <property type="entry name" value="MONOACYLGLYCEROL LIPASE"/>
    <property type="match status" value="1"/>
</dbReference>
<evidence type="ECO:0000313" key="2">
    <source>
        <dbReference type="EMBL" id="MEJ2871249.1"/>
    </source>
</evidence>
<dbReference type="InterPro" id="IPR050266">
    <property type="entry name" value="AB_hydrolase_sf"/>
</dbReference>
<evidence type="ECO:0000259" key="1">
    <source>
        <dbReference type="Pfam" id="PF00561"/>
    </source>
</evidence>
<protein>
    <submittedName>
        <fullName evidence="2">Alpha/beta fold hydrolase</fullName>
    </submittedName>
</protein>
<comment type="caution">
    <text evidence="2">The sequence shown here is derived from an EMBL/GenBank/DDBJ whole genome shotgun (WGS) entry which is preliminary data.</text>
</comment>
<evidence type="ECO:0000313" key="3">
    <source>
        <dbReference type="Proteomes" id="UP001385809"/>
    </source>
</evidence>
<sequence length="271" mass="28689">MTGGPVSAAADLVEVRPGYRTRVVDEGDPGGPAIVLVHGTPLDLRAWDPLVPRLSPSHRVVRFDARGHGSAAAVPVPDATTLAADVVAVLDHLDLPDAHVVGHSWGGEIAQRMAVEHPARVRRLSLVCTRASPFPPFGDLATTLRAGGADLDALLGRWFTAEERAEPGGAAGTVRAWLAAADVERWAEALEMIAHFDDLSELSRVAVPTDVVAAELDAVATPEHMAQMAEALPDATLHVLRDARHLVPLQRPDEVADALLAPSSTHRSRSS</sequence>
<organism evidence="2 3">
    <name type="scientific">Actinomycetospora aurantiaca</name>
    <dbReference type="NCBI Taxonomy" id="3129233"/>
    <lineage>
        <taxon>Bacteria</taxon>
        <taxon>Bacillati</taxon>
        <taxon>Actinomycetota</taxon>
        <taxon>Actinomycetes</taxon>
        <taxon>Pseudonocardiales</taxon>
        <taxon>Pseudonocardiaceae</taxon>
        <taxon>Actinomycetospora</taxon>
    </lineage>
</organism>
<name>A0ABU8MVA1_9PSEU</name>
<dbReference type="SUPFAM" id="SSF53474">
    <property type="entry name" value="alpha/beta-Hydrolases"/>
    <property type="match status" value="1"/>
</dbReference>
<dbReference type="Gene3D" id="3.40.50.1820">
    <property type="entry name" value="alpha/beta hydrolase"/>
    <property type="match status" value="1"/>
</dbReference>
<dbReference type="EMBL" id="JBBEGN010000020">
    <property type="protein sequence ID" value="MEJ2871249.1"/>
    <property type="molecule type" value="Genomic_DNA"/>
</dbReference>
<dbReference type="GO" id="GO:0016787">
    <property type="term" value="F:hydrolase activity"/>
    <property type="evidence" value="ECO:0007669"/>
    <property type="project" value="UniProtKB-KW"/>
</dbReference>
<keyword evidence="2" id="KW-0378">Hydrolase</keyword>
<accession>A0ABU8MVA1</accession>
<feature type="domain" description="AB hydrolase-1" evidence="1">
    <location>
        <begin position="32"/>
        <end position="251"/>
    </location>
</feature>
<reference evidence="2 3" key="1">
    <citation type="submission" date="2024-03" db="EMBL/GenBank/DDBJ databases">
        <title>Actinomycetospora sp. OC33-EN08, a novel actinomycete isolated from wild orchid (Aerides multiflora).</title>
        <authorList>
            <person name="Suriyachadkun C."/>
        </authorList>
    </citation>
    <scope>NUCLEOTIDE SEQUENCE [LARGE SCALE GENOMIC DNA]</scope>
    <source>
        <strain evidence="2 3">OC33-EN08</strain>
    </source>
</reference>
<dbReference type="PRINTS" id="PR00111">
    <property type="entry name" value="ABHYDROLASE"/>
</dbReference>